<evidence type="ECO:0000313" key="2">
    <source>
        <dbReference type="EMBL" id="KAK6357847.1"/>
    </source>
</evidence>
<keyword evidence="3" id="KW-1185">Reference proteome</keyword>
<proteinExistence type="predicted"/>
<dbReference type="AlphaFoldDB" id="A0AAV9VAX8"/>
<evidence type="ECO:0000313" key="3">
    <source>
        <dbReference type="Proteomes" id="UP001373714"/>
    </source>
</evidence>
<dbReference type="EMBL" id="JAVHNS010000004">
    <property type="protein sequence ID" value="KAK6357847.1"/>
    <property type="molecule type" value="Genomic_DNA"/>
</dbReference>
<name>A0AAV9VAX8_9PEZI</name>
<dbReference type="InterPro" id="IPR036047">
    <property type="entry name" value="F-box-like_dom_sf"/>
</dbReference>
<dbReference type="InterPro" id="IPR001810">
    <property type="entry name" value="F-box_dom"/>
</dbReference>
<comment type="caution">
    <text evidence="2">The sequence shown here is derived from an EMBL/GenBank/DDBJ whole genome shotgun (WGS) entry which is preliminary data.</text>
</comment>
<dbReference type="Pfam" id="PF12937">
    <property type="entry name" value="F-box-like"/>
    <property type="match status" value="1"/>
</dbReference>
<dbReference type="PROSITE" id="PS50181">
    <property type="entry name" value="FBOX"/>
    <property type="match status" value="1"/>
</dbReference>
<protein>
    <recommendedName>
        <fullName evidence="1">F-box domain-containing protein</fullName>
    </recommendedName>
</protein>
<reference evidence="2 3" key="1">
    <citation type="submission" date="2019-10" db="EMBL/GenBank/DDBJ databases">
        <authorList>
            <person name="Palmer J.M."/>
        </authorList>
    </citation>
    <scope>NUCLEOTIDE SEQUENCE [LARGE SCALE GENOMIC DNA]</scope>
    <source>
        <strain evidence="2 3">TWF730</strain>
    </source>
</reference>
<gene>
    <name evidence="2" type="ORF">TWF730_007204</name>
</gene>
<organism evidence="2 3">
    <name type="scientific">Orbilia blumenaviensis</name>
    <dbReference type="NCBI Taxonomy" id="1796055"/>
    <lineage>
        <taxon>Eukaryota</taxon>
        <taxon>Fungi</taxon>
        <taxon>Dikarya</taxon>
        <taxon>Ascomycota</taxon>
        <taxon>Pezizomycotina</taxon>
        <taxon>Orbiliomycetes</taxon>
        <taxon>Orbiliales</taxon>
        <taxon>Orbiliaceae</taxon>
        <taxon>Orbilia</taxon>
    </lineage>
</organism>
<accession>A0AAV9VAX8</accession>
<feature type="domain" description="F-box" evidence="1">
    <location>
        <begin position="51"/>
        <end position="97"/>
    </location>
</feature>
<dbReference type="Proteomes" id="UP001373714">
    <property type="component" value="Unassembled WGS sequence"/>
</dbReference>
<dbReference type="CDD" id="cd09917">
    <property type="entry name" value="F-box_SF"/>
    <property type="match status" value="1"/>
</dbReference>
<evidence type="ECO:0000259" key="1">
    <source>
        <dbReference type="PROSITE" id="PS50181"/>
    </source>
</evidence>
<dbReference type="Gene3D" id="1.20.1280.50">
    <property type="match status" value="1"/>
</dbReference>
<sequence>MVPSALGEALEALRTASHEERSQFIVAFFASLRPSERHFLQTKLVEDKYFFDVFGSLPVEISLQIAEYLHPNEVICLRRVSSRWKFLLSSKPLARKMAQTHYSNRSDFSSYAHQLNQDAFSALRNLTFREHAGRRGRYKLKYAFKLTPQHSVSMRRPDDSYFKVLNVSASLNYAIFAFDDTQYNRTHNTSKWYIMRMKGGSGQGPIPLANRQREDLENALAHVGDSCAAGVTLSSCRVLVWSLQGNLIREFKLMHEGGMSMTSSEKYFFMRNGNVADSSSDYYLLNLEMSTLQTFEQFPEFIQTVTGNRRSTTPSMKILDGSNQIILVGLLQEANILKAAVSWMTFNEEEGTLVETIGKVIDYDIGHLRLGLSCPLVFRFQNNKNVAAVGVPCTGDAWDFGIGGDVLPEGEVACVWMAFYSGRGYRGPPVLCSFRYGETVYTVMKTSEGNNNKYSLTCNRTDPPTMVDNPRLLDLAELNGRFRDLTGDDECFIFFDDEGFHIFEWLDFDRFAELGGLKEKPEIPMECAELAGTTF</sequence>
<dbReference type="SUPFAM" id="SSF81383">
    <property type="entry name" value="F-box domain"/>
    <property type="match status" value="1"/>
</dbReference>